<keyword evidence="2" id="KW-1185">Reference proteome</keyword>
<name>A0A371FD11_MUCPR</name>
<dbReference type="AlphaFoldDB" id="A0A371FD11"/>
<accession>A0A371FD11</accession>
<comment type="caution">
    <text evidence="1">The sequence shown here is derived from an EMBL/GenBank/DDBJ whole genome shotgun (WGS) entry which is preliminary data.</text>
</comment>
<gene>
    <name evidence="1" type="ORF">CR513_43857</name>
</gene>
<evidence type="ECO:0000313" key="2">
    <source>
        <dbReference type="Proteomes" id="UP000257109"/>
    </source>
</evidence>
<feature type="non-terminal residue" evidence="1">
    <location>
        <position position="279"/>
    </location>
</feature>
<proteinExistence type="predicted"/>
<sequence length="279" mass="31542">SNPSKLHACDPEIDRTFHRLLRSPKSSEVVNSSSYKSSVFASDSSILISNSADFDFNIVNYDSGFFVDTSQFSLDNMVDNNKTLKELTTPNIMCQPWCEDPHKHLKEFHSARNLISNMAESLEIPTTTPFRQQQPMQFVQQNSLEDLVKQMATSNIHFEQNVAATIQDLQTQIGQFTTIVTQLCRILDIARTNIVGVMEVIAVQPPLPYIVHSLQPLVITANKLQVEQKERLLLGLINPNLIKKQTLIIGPYKLLPLSHHSEIQSLHPFDEALNHNETP</sequence>
<protein>
    <submittedName>
        <fullName evidence="1">Uncharacterized protein</fullName>
    </submittedName>
</protein>
<feature type="non-terminal residue" evidence="1">
    <location>
        <position position="1"/>
    </location>
</feature>
<dbReference type="EMBL" id="QJKJ01009603">
    <property type="protein sequence ID" value="RDX76179.1"/>
    <property type="molecule type" value="Genomic_DNA"/>
</dbReference>
<dbReference type="Proteomes" id="UP000257109">
    <property type="component" value="Unassembled WGS sequence"/>
</dbReference>
<reference evidence="1" key="1">
    <citation type="submission" date="2018-05" db="EMBL/GenBank/DDBJ databases">
        <title>Draft genome of Mucuna pruriens seed.</title>
        <authorList>
            <person name="Nnadi N.E."/>
            <person name="Vos R."/>
            <person name="Hasami M.H."/>
            <person name="Devisetty U.K."/>
            <person name="Aguiy J.C."/>
        </authorList>
    </citation>
    <scope>NUCLEOTIDE SEQUENCE [LARGE SCALE GENOMIC DNA]</scope>
    <source>
        <strain evidence="1">JCA_2017</strain>
    </source>
</reference>
<organism evidence="1 2">
    <name type="scientific">Mucuna pruriens</name>
    <name type="common">Velvet bean</name>
    <name type="synonym">Dolichos pruriens</name>
    <dbReference type="NCBI Taxonomy" id="157652"/>
    <lineage>
        <taxon>Eukaryota</taxon>
        <taxon>Viridiplantae</taxon>
        <taxon>Streptophyta</taxon>
        <taxon>Embryophyta</taxon>
        <taxon>Tracheophyta</taxon>
        <taxon>Spermatophyta</taxon>
        <taxon>Magnoliopsida</taxon>
        <taxon>eudicotyledons</taxon>
        <taxon>Gunneridae</taxon>
        <taxon>Pentapetalae</taxon>
        <taxon>rosids</taxon>
        <taxon>fabids</taxon>
        <taxon>Fabales</taxon>
        <taxon>Fabaceae</taxon>
        <taxon>Papilionoideae</taxon>
        <taxon>50 kb inversion clade</taxon>
        <taxon>NPAAA clade</taxon>
        <taxon>indigoferoid/millettioid clade</taxon>
        <taxon>Phaseoleae</taxon>
        <taxon>Mucuna</taxon>
    </lineage>
</organism>
<evidence type="ECO:0000313" key="1">
    <source>
        <dbReference type="EMBL" id="RDX76179.1"/>
    </source>
</evidence>